<organism evidence="1 2">
    <name type="scientific">Cucurbitaria berberidis CBS 394.84</name>
    <dbReference type="NCBI Taxonomy" id="1168544"/>
    <lineage>
        <taxon>Eukaryota</taxon>
        <taxon>Fungi</taxon>
        <taxon>Dikarya</taxon>
        <taxon>Ascomycota</taxon>
        <taxon>Pezizomycotina</taxon>
        <taxon>Dothideomycetes</taxon>
        <taxon>Pleosporomycetidae</taxon>
        <taxon>Pleosporales</taxon>
        <taxon>Pleosporineae</taxon>
        <taxon>Cucurbitariaceae</taxon>
        <taxon>Cucurbitaria</taxon>
    </lineage>
</organism>
<dbReference type="RefSeq" id="XP_040784792.1">
    <property type="nucleotide sequence ID" value="XM_040932142.1"/>
</dbReference>
<keyword evidence="2" id="KW-1185">Reference proteome</keyword>
<evidence type="ECO:0000313" key="1">
    <source>
        <dbReference type="EMBL" id="KAF1842229.1"/>
    </source>
</evidence>
<protein>
    <submittedName>
        <fullName evidence="1">Uncharacterized protein</fullName>
    </submittedName>
</protein>
<accession>A0A9P4GBI9</accession>
<dbReference type="Proteomes" id="UP000800039">
    <property type="component" value="Unassembled WGS sequence"/>
</dbReference>
<dbReference type="OrthoDB" id="5337308at2759"/>
<reference evidence="1" key="1">
    <citation type="submission" date="2020-01" db="EMBL/GenBank/DDBJ databases">
        <authorList>
            <consortium name="DOE Joint Genome Institute"/>
            <person name="Haridas S."/>
            <person name="Albert R."/>
            <person name="Binder M."/>
            <person name="Bloem J."/>
            <person name="Labutti K."/>
            <person name="Salamov A."/>
            <person name="Andreopoulos B."/>
            <person name="Baker S.E."/>
            <person name="Barry K."/>
            <person name="Bills G."/>
            <person name="Bluhm B.H."/>
            <person name="Cannon C."/>
            <person name="Castanera R."/>
            <person name="Culley D.E."/>
            <person name="Daum C."/>
            <person name="Ezra D."/>
            <person name="Gonzalez J.B."/>
            <person name="Henrissat B."/>
            <person name="Kuo A."/>
            <person name="Liang C."/>
            <person name="Lipzen A."/>
            <person name="Lutzoni F."/>
            <person name="Magnuson J."/>
            <person name="Mondo S."/>
            <person name="Nolan M."/>
            <person name="Ohm R."/>
            <person name="Pangilinan J."/>
            <person name="Park H.-J."/>
            <person name="Ramirez L."/>
            <person name="Alfaro M."/>
            <person name="Sun H."/>
            <person name="Tritt A."/>
            <person name="Yoshinaga Y."/>
            <person name="Zwiers L.-H."/>
            <person name="Turgeon B.G."/>
            <person name="Goodwin S.B."/>
            <person name="Spatafora J.W."/>
            <person name="Crous P.W."/>
            <person name="Grigoriev I.V."/>
        </authorList>
    </citation>
    <scope>NUCLEOTIDE SEQUENCE</scope>
    <source>
        <strain evidence="1">CBS 394.84</strain>
    </source>
</reference>
<dbReference type="EMBL" id="ML976618">
    <property type="protein sequence ID" value="KAF1842229.1"/>
    <property type="molecule type" value="Genomic_DNA"/>
</dbReference>
<dbReference type="GeneID" id="63849394"/>
<proteinExistence type="predicted"/>
<name>A0A9P4GBI9_9PLEO</name>
<sequence length="298" mass="34016">MSGLQALYQDLAGSLAAHPEAAKHTKTMVQHNEVTESLTTPDKYPLRDVHAQALQKKGQTMFNPPRDSAQSSFLDDKELKRYGYVYEVFFPSTEPFFITMQDVLKAIGLQWKFFDETGFNSSVEHEHCKRYDFESMVYPPTGARFCQVINHVQGTIVAYDNISPMEALKESGNYDAQVPMIKYWSDIAFLQWDLMKKQNADSDLRYILRYNVVNNLTNSMVDTINLENGTETKAWPGTSYDATSKEGQALLGTPNGSSVAYLLIQHKNQLGHKTVEKITVFQHRRLLMMLFYIKNVEA</sequence>
<gene>
    <name evidence="1" type="ORF">K460DRAFT_358868</name>
</gene>
<comment type="caution">
    <text evidence="1">The sequence shown here is derived from an EMBL/GenBank/DDBJ whole genome shotgun (WGS) entry which is preliminary data.</text>
</comment>
<dbReference type="AlphaFoldDB" id="A0A9P4GBI9"/>
<evidence type="ECO:0000313" key="2">
    <source>
        <dbReference type="Proteomes" id="UP000800039"/>
    </source>
</evidence>